<dbReference type="Pfam" id="PF08507">
    <property type="entry name" value="COPI_assoc"/>
    <property type="match status" value="1"/>
</dbReference>
<feature type="transmembrane region" description="Helical" evidence="6">
    <location>
        <begin position="12"/>
        <end position="32"/>
    </location>
</feature>
<feature type="region of interest" description="Disordered" evidence="5">
    <location>
        <begin position="126"/>
        <end position="146"/>
    </location>
</feature>
<dbReference type="STRING" id="105984.A0A427XS87"/>
<gene>
    <name evidence="7" type="primary">TVP15</name>
    <name evidence="7" type="ORF">EHS24_007905</name>
</gene>
<evidence type="ECO:0000313" key="7">
    <source>
        <dbReference type="EMBL" id="RSH81716.1"/>
    </source>
</evidence>
<dbReference type="OrthoDB" id="423534at2759"/>
<comment type="caution">
    <text evidence="7">The sequence shown here is derived from an EMBL/GenBank/DDBJ whole genome shotgun (WGS) entry which is preliminary data.</text>
</comment>
<proteinExistence type="predicted"/>
<dbReference type="GeneID" id="39592448"/>
<evidence type="ECO:0000256" key="6">
    <source>
        <dbReference type="SAM" id="Phobius"/>
    </source>
</evidence>
<dbReference type="InterPro" id="IPR013714">
    <property type="entry name" value="Golgi_TVP15"/>
</dbReference>
<keyword evidence="3 6" id="KW-1133">Transmembrane helix</keyword>
<keyword evidence="2 6" id="KW-0812">Transmembrane</keyword>
<reference evidence="7 8" key="1">
    <citation type="submission" date="2018-11" db="EMBL/GenBank/DDBJ databases">
        <title>Genome sequence of Apiotrichum porosum DSM 27194.</title>
        <authorList>
            <person name="Aliyu H."/>
            <person name="Gorte O."/>
            <person name="Ochsenreither K."/>
        </authorList>
    </citation>
    <scope>NUCLEOTIDE SEQUENCE [LARGE SCALE GENOMIC DNA]</scope>
    <source>
        <strain evidence="7 8">DSM 27194</strain>
    </source>
</reference>
<feature type="transmembrane region" description="Helical" evidence="6">
    <location>
        <begin position="71"/>
        <end position="92"/>
    </location>
</feature>
<feature type="transmembrane region" description="Helical" evidence="6">
    <location>
        <begin position="38"/>
        <end position="59"/>
    </location>
</feature>
<evidence type="ECO:0000256" key="4">
    <source>
        <dbReference type="ARBA" id="ARBA00023136"/>
    </source>
</evidence>
<evidence type="ECO:0000256" key="1">
    <source>
        <dbReference type="ARBA" id="ARBA00004141"/>
    </source>
</evidence>
<comment type="subcellular location">
    <subcellularLocation>
        <location evidence="1">Membrane</location>
        <topology evidence="1">Multi-pass membrane protein</topology>
    </subcellularLocation>
</comment>
<dbReference type="EMBL" id="RSCE01000006">
    <property type="protein sequence ID" value="RSH81716.1"/>
    <property type="molecule type" value="Genomic_DNA"/>
</dbReference>
<organism evidence="7 8">
    <name type="scientific">Apiotrichum porosum</name>
    <dbReference type="NCBI Taxonomy" id="105984"/>
    <lineage>
        <taxon>Eukaryota</taxon>
        <taxon>Fungi</taxon>
        <taxon>Dikarya</taxon>
        <taxon>Basidiomycota</taxon>
        <taxon>Agaricomycotina</taxon>
        <taxon>Tremellomycetes</taxon>
        <taxon>Trichosporonales</taxon>
        <taxon>Trichosporonaceae</taxon>
        <taxon>Apiotrichum</taxon>
    </lineage>
</organism>
<dbReference type="Proteomes" id="UP000279236">
    <property type="component" value="Unassembled WGS sequence"/>
</dbReference>
<keyword evidence="8" id="KW-1185">Reference proteome</keyword>
<dbReference type="PANTHER" id="PTHR28128:SF1">
    <property type="entry name" value="GOLGI APPARATUS MEMBRANE PROTEIN TVP15"/>
    <property type="match status" value="1"/>
</dbReference>
<accession>A0A427XS87</accession>
<dbReference type="PANTHER" id="PTHR28128">
    <property type="entry name" value="GOLGI APPARATUS MEMBRANE PROTEIN TVP15"/>
    <property type="match status" value="1"/>
</dbReference>
<evidence type="ECO:0000256" key="5">
    <source>
        <dbReference type="SAM" id="MobiDB-lite"/>
    </source>
</evidence>
<evidence type="ECO:0000256" key="2">
    <source>
        <dbReference type="ARBA" id="ARBA00022692"/>
    </source>
</evidence>
<evidence type="ECO:0000313" key="8">
    <source>
        <dbReference type="Proteomes" id="UP000279236"/>
    </source>
</evidence>
<dbReference type="AlphaFoldDB" id="A0A427XS87"/>
<name>A0A427XS87_9TREE</name>
<dbReference type="RefSeq" id="XP_028476171.1">
    <property type="nucleotide sequence ID" value="XM_028623238.1"/>
</dbReference>
<protein>
    <submittedName>
        <fullName evidence="7">Late Golgi vesicles protein</fullName>
    </submittedName>
</protein>
<feature type="transmembrane region" description="Helical" evidence="6">
    <location>
        <begin position="98"/>
        <end position="119"/>
    </location>
</feature>
<keyword evidence="4 6" id="KW-0472">Membrane</keyword>
<dbReference type="GO" id="GO:0016192">
    <property type="term" value="P:vesicle-mediated transport"/>
    <property type="evidence" value="ECO:0007669"/>
    <property type="project" value="TreeGrafter"/>
</dbReference>
<dbReference type="GO" id="GO:0000139">
    <property type="term" value="C:Golgi membrane"/>
    <property type="evidence" value="ECO:0007669"/>
    <property type="project" value="TreeGrafter"/>
</dbReference>
<sequence>MDRLTQNPAELLRIVNIAVGGLAVAGGIGSLINHSFSSIIIGIYEVAAGGLTIALEVRSPTEHQKKVVHDYASFMHSFLGRGIFYLLLGVLMLNYYTILYVCGTIVAFVGVVYIALHFLNVVEPPSTMQAPERDPEAQPVWQAPSE</sequence>
<evidence type="ECO:0000256" key="3">
    <source>
        <dbReference type="ARBA" id="ARBA00022989"/>
    </source>
</evidence>